<evidence type="ECO:0000313" key="2">
    <source>
        <dbReference type="EMBL" id="REI41174.1"/>
    </source>
</evidence>
<comment type="caution">
    <text evidence="2">The sequence shown here is derived from an EMBL/GenBank/DDBJ whole genome shotgun (WGS) entry which is preliminary data.</text>
</comment>
<reference evidence="2 3" key="1">
    <citation type="submission" date="2018-08" db="EMBL/GenBank/DDBJ databases">
        <title>Draft genome sequence of Psychrilyobacter sp. strain SD5 isolated from Black Sea water.</title>
        <authorList>
            <person name="Yadav S."/>
            <person name="Villanueva L."/>
            <person name="Damste J.S.S."/>
        </authorList>
    </citation>
    <scope>NUCLEOTIDE SEQUENCE [LARGE SCALE GENOMIC DNA]</scope>
    <source>
        <strain evidence="2 3">SD5</strain>
    </source>
</reference>
<proteinExistence type="predicted"/>
<name>A0ABX9KH64_9FUSO</name>
<dbReference type="EMBL" id="QUAJ01000012">
    <property type="protein sequence ID" value="REI41174.1"/>
    <property type="molecule type" value="Genomic_DNA"/>
</dbReference>
<dbReference type="InterPro" id="IPR019243">
    <property type="entry name" value="DUF2202"/>
</dbReference>
<dbReference type="Gene3D" id="1.20.1260.10">
    <property type="match status" value="1"/>
</dbReference>
<dbReference type="Proteomes" id="UP000263486">
    <property type="component" value="Unassembled WGS sequence"/>
</dbReference>
<evidence type="ECO:0000259" key="1">
    <source>
        <dbReference type="Pfam" id="PF09968"/>
    </source>
</evidence>
<dbReference type="InterPro" id="IPR012347">
    <property type="entry name" value="Ferritin-like"/>
</dbReference>
<keyword evidence="3" id="KW-1185">Reference proteome</keyword>
<accession>A0ABX9KH64</accession>
<dbReference type="CDD" id="cd01048">
    <property type="entry name" value="Ferritin_like_AB2"/>
    <property type="match status" value="1"/>
</dbReference>
<dbReference type="Pfam" id="PF09968">
    <property type="entry name" value="DUF2202"/>
    <property type="match status" value="1"/>
</dbReference>
<feature type="domain" description="DUF2202" evidence="1">
    <location>
        <begin position="50"/>
        <end position="170"/>
    </location>
</feature>
<dbReference type="SUPFAM" id="SSF47240">
    <property type="entry name" value="Ferritin-like"/>
    <property type="match status" value="1"/>
</dbReference>
<sequence>MNFPYYRRLGKMKSKFIGILMMLVLSSLTFGSYGHLGAEKDRDMTVQEMIKYAIEDEIFAKTEYEKIMKTFNIDRPFSNIKRAEETHIELLQPLIEKYNVSYDKLDEKSLVIPKTLKETFEIGVQAEIDNIAMYEKFLKDEKLPADVREVFTHLRDGSKNHLRAFERQLRKY</sequence>
<evidence type="ECO:0000313" key="3">
    <source>
        <dbReference type="Proteomes" id="UP000263486"/>
    </source>
</evidence>
<dbReference type="InterPro" id="IPR009078">
    <property type="entry name" value="Ferritin-like_SF"/>
</dbReference>
<gene>
    <name evidence="2" type="ORF">DYH56_08105</name>
</gene>
<protein>
    <submittedName>
        <fullName evidence="2">DUF2202 domain-containing protein</fullName>
    </submittedName>
</protein>
<organism evidence="2 3">
    <name type="scientific">Psychrilyobacter piezotolerans</name>
    <dbReference type="NCBI Taxonomy" id="2293438"/>
    <lineage>
        <taxon>Bacteria</taxon>
        <taxon>Fusobacteriati</taxon>
        <taxon>Fusobacteriota</taxon>
        <taxon>Fusobacteriia</taxon>
        <taxon>Fusobacteriales</taxon>
        <taxon>Fusobacteriaceae</taxon>
        <taxon>Psychrilyobacter</taxon>
    </lineage>
</organism>